<dbReference type="PANTHER" id="PTHR23511">
    <property type="entry name" value="SYNAPTIC VESICLE GLYCOPROTEIN 2"/>
    <property type="match status" value="1"/>
</dbReference>
<keyword evidence="6" id="KW-0472">Membrane</keyword>
<comment type="subcellular location">
    <subcellularLocation>
        <location evidence="1">Membrane</location>
        <topology evidence="1">Multi-pass membrane protein</topology>
    </subcellularLocation>
</comment>
<dbReference type="PANTHER" id="PTHR23511:SF38">
    <property type="entry name" value="SYNAPTIC VESICLE 2-RELATED PROTEIN-LIKE PROTEIN"/>
    <property type="match status" value="1"/>
</dbReference>
<name>A0A1B0CZJ6_PHLPP</name>
<dbReference type="VEuPathDB" id="VectorBase:PPAPM1_006312"/>
<proteinExistence type="inferred from homology"/>
<dbReference type="InterPro" id="IPR036259">
    <property type="entry name" value="MFS_trans_sf"/>
</dbReference>
<dbReference type="SUPFAM" id="SSF103473">
    <property type="entry name" value="MFS general substrate transporter"/>
    <property type="match status" value="1"/>
</dbReference>
<feature type="domain" description="Major facilitator superfamily (MFS) profile" evidence="7">
    <location>
        <begin position="103"/>
        <end position="589"/>
    </location>
</feature>
<dbReference type="InterPro" id="IPR020846">
    <property type="entry name" value="MFS_dom"/>
</dbReference>
<accession>A0A1B0CZJ6</accession>
<sequence length="593" mass="66408">MPVQELEVKRISSDVRKKGTILDPLLIRRDTFELDSINLVDVQESDTSDIDCLAFLDHDEEEEEVVTIAQPRYKMGLDFMDSTAADYENALLNTGFGKFHYLLLTVCGLIYMNTAIGITILSFVLPSATCDFQMTSEDKGWLTASPMLGMVIGSYFWGCLADTKGRKIVLIASLLLDGVCGLTSSVAQYFWLFMFCRFFNGFGITGAMGICFPYLGEFQPTKYREKILCWMEMFWTVGIIILPGIAWMIIPLNIKIDRNAFLFNSWNLFVAICALPSLLLGFWLCFFPESPKFLIECGETDLALEVLKDIYVANTGNDRNDYPVKTLKEKEKSSGISQKTNKSIRELSMRKPKEFKLLWTEIWEQTKALCKPPHLKHTALTCIIQFGITSSYYTLMIWFPELFYRFEEYEQAHPDQSASVCDVSSIVLGNVNGTFVDDFCGSPIEDSVYIHTIVIGLACIPTSLWLPLCVHKLGARFFLVFSLVVAGAVTIGLYFVIDSTQNLILSCIFEALTSLGISLVYTVMVDLFPTNLRVMAAALSLTFGRGGALLGNLLFGFLIDLNCVVPIVLFSSMLFVSGLLCYLLPNTGSQALE</sequence>
<evidence type="ECO:0000256" key="3">
    <source>
        <dbReference type="ARBA" id="ARBA00022448"/>
    </source>
</evidence>
<evidence type="ECO:0000256" key="6">
    <source>
        <dbReference type="ARBA" id="ARBA00023136"/>
    </source>
</evidence>
<organism evidence="8 9">
    <name type="scientific">Phlebotomus papatasi</name>
    <name type="common">Sandfly</name>
    <dbReference type="NCBI Taxonomy" id="29031"/>
    <lineage>
        <taxon>Eukaryota</taxon>
        <taxon>Metazoa</taxon>
        <taxon>Ecdysozoa</taxon>
        <taxon>Arthropoda</taxon>
        <taxon>Hexapoda</taxon>
        <taxon>Insecta</taxon>
        <taxon>Pterygota</taxon>
        <taxon>Neoptera</taxon>
        <taxon>Endopterygota</taxon>
        <taxon>Diptera</taxon>
        <taxon>Nematocera</taxon>
        <taxon>Psychodoidea</taxon>
        <taxon>Psychodidae</taxon>
        <taxon>Phlebotomus</taxon>
        <taxon>Phlebotomus</taxon>
    </lineage>
</organism>
<dbReference type="InterPro" id="IPR005828">
    <property type="entry name" value="MFS_sugar_transport-like"/>
</dbReference>
<dbReference type="Gene3D" id="1.20.1250.20">
    <property type="entry name" value="MFS general substrate transporter like domains"/>
    <property type="match status" value="1"/>
</dbReference>
<reference evidence="8" key="1">
    <citation type="submission" date="2022-08" db="UniProtKB">
        <authorList>
            <consortium name="EnsemblMetazoa"/>
        </authorList>
    </citation>
    <scope>IDENTIFICATION</scope>
    <source>
        <strain evidence="8">Israel</strain>
    </source>
</reference>
<evidence type="ECO:0000313" key="9">
    <source>
        <dbReference type="Proteomes" id="UP000092462"/>
    </source>
</evidence>
<evidence type="ECO:0000256" key="1">
    <source>
        <dbReference type="ARBA" id="ARBA00004141"/>
    </source>
</evidence>
<dbReference type="VEuPathDB" id="VectorBase:PPAI000518"/>
<dbReference type="AlphaFoldDB" id="A0A1B0CZJ6"/>
<keyword evidence="3" id="KW-0813">Transport</keyword>
<dbReference type="PROSITE" id="PS50850">
    <property type="entry name" value="MFS"/>
    <property type="match status" value="1"/>
</dbReference>
<evidence type="ECO:0000256" key="2">
    <source>
        <dbReference type="ARBA" id="ARBA00008335"/>
    </source>
</evidence>
<dbReference type="FunFam" id="1.20.1250.20:FF:000232">
    <property type="entry name" value="Organic cation/carnitine transporter 7"/>
    <property type="match status" value="1"/>
</dbReference>
<dbReference type="EMBL" id="AJVK01009607">
    <property type="status" value="NOT_ANNOTATED_CDS"/>
    <property type="molecule type" value="Genomic_DNA"/>
</dbReference>
<keyword evidence="5" id="KW-1133">Transmembrane helix</keyword>
<comment type="similarity">
    <text evidence="2">Belongs to the major facilitator superfamily.</text>
</comment>
<keyword evidence="9" id="KW-1185">Reference proteome</keyword>
<evidence type="ECO:0000313" key="8">
    <source>
        <dbReference type="EnsemblMetazoa" id="PPAI000518-PA"/>
    </source>
</evidence>
<dbReference type="Proteomes" id="UP000092462">
    <property type="component" value="Unassembled WGS sequence"/>
</dbReference>
<dbReference type="GO" id="GO:0022857">
    <property type="term" value="F:transmembrane transporter activity"/>
    <property type="evidence" value="ECO:0007669"/>
    <property type="project" value="InterPro"/>
</dbReference>
<protein>
    <recommendedName>
        <fullName evidence="7">Major facilitator superfamily (MFS) profile domain-containing protein</fullName>
    </recommendedName>
</protein>
<dbReference type="GO" id="GO:0016020">
    <property type="term" value="C:membrane"/>
    <property type="evidence" value="ECO:0007669"/>
    <property type="project" value="UniProtKB-SubCell"/>
</dbReference>
<keyword evidence="4" id="KW-0812">Transmembrane</keyword>
<evidence type="ECO:0000259" key="7">
    <source>
        <dbReference type="PROSITE" id="PS50850"/>
    </source>
</evidence>
<evidence type="ECO:0000256" key="4">
    <source>
        <dbReference type="ARBA" id="ARBA00022692"/>
    </source>
</evidence>
<dbReference type="Pfam" id="PF00083">
    <property type="entry name" value="Sugar_tr"/>
    <property type="match status" value="1"/>
</dbReference>
<evidence type="ECO:0000256" key="5">
    <source>
        <dbReference type="ARBA" id="ARBA00022989"/>
    </source>
</evidence>
<dbReference type="EnsemblMetazoa" id="PPAI000518-RA">
    <property type="protein sequence ID" value="PPAI000518-PA"/>
    <property type="gene ID" value="PPAI000518"/>
</dbReference>